<keyword evidence="1" id="KW-0472">Membrane</keyword>
<proteinExistence type="predicted"/>
<keyword evidence="3" id="KW-1185">Reference proteome</keyword>
<evidence type="ECO:0000256" key="1">
    <source>
        <dbReference type="SAM" id="Phobius"/>
    </source>
</evidence>
<evidence type="ECO:0008006" key="4">
    <source>
        <dbReference type="Google" id="ProtNLM"/>
    </source>
</evidence>
<dbReference type="OrthoDB" id="7429094at2"/>
<feature type="transmembrane region" description="Helical" evidence="1">
    <location>
        <begin position="92"/>
        <end position="112"/>
    </location>
</feature>
<organism evidence="2 3">
    <name type="scientific">Sphingomonas crocodyli</name>
    <dbReference type="NCBI Taxonomy" id="1979270"/>
    <lineage>
        <taxon>Bacteria</taxon>
        <taxon>Pseudomonadati</taxon>
        <taxon>Pseudomonadota</taxon>
        <taxon>Alphaproteobacteria</taxon>
        <taxon>Sphingomonadales</taxon>
        <taxon>Sphingomonadaceae</taxon>
        <taxon>Sphingomonas</taxon>
    </lineage>
</organism>
<dbReference type="AlphaFoldDB" id="A0A437M8I7"/>
<keyword evidence="1" id="KW-1133">Transmembrane helix</keyword>
<accession>A0A437M8I7</accession>
<keyword evidence="1" id="KW-0812">Transmembrane</keyword>
<evidence type="ECO:0000313" key="2">
    <source>
        <dbReference type="EMBL" id="RVT94038.1"/>
    </source>
</evidence>
<name>A0A437M8I7_9SPHN</name>
<feature type="transmembrane region" description="Helical" evidence="1">
    <location>
        <begin position="65"/>
        <end position="86"/>
    </location>
</feature>
<comment type="caution">
    <text evidence="2">The sequence shown here is derived from an EMBL/GenBank/DDBJ whole genome shotgun (WGS) entry which is preliminary data.</text>
</comment>
<dbReference type="RefSeq" id="WP_127743210.1">
    <property type="nucleotide sequence ID" value="NZ_SACN01000001.1"/>
</dbReference>
<evidence type="ECO:0000313" key="3">
    <source>
        <dbReference type="Proteomes" id="UP000282971"/>
    </source>
</evidence>
<dbReference type="EMBL" id="SACN01000001">
    <property type="protein sequence ID" value="RVT94038.1"/>
    <property type="molecule type" value="Genomic_DNA"/>
</dbReference>
<dbReference type="Proteomes" id="UP000282971">
    <property type="component" value="Unassembled WGS sequence"/>
</dbReference>
<reference evidence="2 3" key="1">
    <citation type="submission" date="2019-01" db="EMBL/GenBank/DDBJ databases">
        <authorList>
            <person name="Chen W.-M."/>
        </authorList>
    </citation>
    <scope>NUCLEOTIDE SEQUENCE [LARGE SCALE GENOMIC DNA]</scope>
    <source>
        <strain evidence="2 3">CCP-7</strain>
    </source>
</reference>
<sequence length="122" mass="13655">MALSNWRKLRIAAFWATTAFTYGAALMPGDEAPTMGGSDKTDHVAAFLTLTLLARLAYPAAPRWLTLLGLSIYGAWIEISQGMPIFGRDANIWDWVADSAAIIIMLLLVWPFEKRLPRLFER</sequence>
<gene>
    <name evidence="2" type="ORF">EOD43_09330</name>
</gene>
<protein>
    <recommendedName>
        <fullName evidence="4">VanZ family protein</fullName>
    </recommendedName>
</protein>